<dbReference type="Gene3D" id="3.40.50.300">
    <property type="entry name" value="P-loop containing nucleotide triphosphate hydrolases"/>
    <property type="match status" value="2"/>
</dbReference>
<dbReference type="GO" id="GO:0005524">
    <property type="term" value="F:ATP binding"/>
    <property type="evidence" value="ECO:0007669"/>
    <property type="project" value="UniProtKB-KW"/>
</dbReference>
<evidence type="ECO:0000259" key="5">
    <source>
        <dbReference type="PROSITE" id="PS51192"/>
    </source>
</evidence>
<dbReference type="PANTHER" id="PTHR11274:SF0">
    <property type="entry name" value="GENERAL TRANSCRIPTION AND DNA REPAIR FACTOR IIH HELICASE SUBUNIT XPB"/>
    <property type="match status" value="1"/>
</dbReference>
<proteinExistence type="predicted"/>
<dbReference type="InterPro" id="IPR001650">
    <property type="entry name" value="Helicase_C-like"/>
</dbReference>
<protein>
    <submittedName>
        <fullName evidence="7">Superfamily II DNA or RNA helicase</fullName>
    </submittedName>
</protein>
<dbReference type="Proteomes" id="UP000294855">
    <property type="component" value="Unassembled WGS sequence"/>
</dbReference>
<dbReference type="GO" id="GO:0140097">
    <property type="term" value="F:catalytic activity, acting on DNA"/>
    <property type="evidence" value="ECO:0007669"/>
    <property type="project" value="UniProtKB-ARBA"/>
</dbReference>
<dbReference type="Pfam" id="PF00271">
    <property type="entry name" value="Helicase_C"/>
    <property type="match status" value="1"/>
</dbReference>
<keyword evidence="8" id="KW-1185">Reference proteome</keyword>
<sequence length="765" mass="88705">MNYLEYDCSVYRNNFEPYFNDYFFEILKRRVSESFIKGDNIVKNDLSGIETRFLNFYRSFNGAGIHETYVGAENPQKLMILLKKICVLNNFDPMCVESAAHSTVPGRALFFLELFVQMNYFDVIEKFQQTVFDMDESEQRRLISSPSLMLVPWDHQEEAFNEWSKTKNGIVEMATGTGKTVVGLMTIQKLSEELGPNQEGIVRILAHSTAILDQWRQEAVRKFNPLLDETKSYKSSLKFNNVTIHFNTIQKIVKDATKLEANVFNHDEISEDEEISKIYERAMESIILDDLNSKYYSDLLIVDEVHHSAAPSYRKIFGIKAKQKIGLSATVDDNKGNFKLNILERELGPVVYNFDLKNAIDRGILPKFKWDFHTTYLDDTENAEFEKITKSILTKLTEINEESNVILKKSKEVETEFRKRKYPLPKYHVNKTHFLDLKDFISFTSAAQSCKITLPPKWVELFALIFKRREIIHDSKPKLDEATKLAEMYLKSDKKIIMFLKRTETCDEIAELLRINFSNVFVVHSKIKDYKTNLEDFKAAKSGILIGANILNEGIDIPDAEIGINVSSSKTRLELIQRIGRVIRKKGDKVPHFHHYSAIPKLLDYYGFDENLLSYIEDLSLTEDIAWSQETALKLGIDLKINDTESNDIKRMEQYVANNVSLDEEFETSVGSLNILKILHPFYERTNVKKPAYLALRRYLQEYDGIEISDSDWSTFIFKSFAPDHDYSEGNPMINIPGHYWILLLGGRNPENIVRIFNQYEKQFS</sequence>
<dbReference type="PANTHER" id="PTHR11274">
    <property type="entry name" value="RAD25/XP-B DNA REPAIR HELICASE"/>
    <property type="match status" value="1"/>
</dbReference>
<dbReference type="InterPro" id="IPR014001">
    <property type="entry name" value="Helicase_ATP-bd"/>
</dbReference>
<dbReference type="SMART" id="SM00490">
    <property type="entry name" value="HELICc"/>
    <property type="match status" value="1"/>
</dbReference>
<evidence type="ECO:0000256" key="3">
    <source>
        <dbReference type="ARBA" id="ARBA00022806"/>
    </source>
</evidence>
<name>A0A484F5T5_9EURY</name>
<dbReference type="GO" id="GO:0003677">
    <property type="term" value="F:DNA binding"/>
    <property type="evidence" value="ECO:0007669"/>
    <property type="project" value="InterPro"/>
</dbReference>
<dbReference type="SMART" id="SM00487">
    <property type="entry name" value="DEXDc"/>
    <property type="match status" value="1"/>
</dbReference>
<organism evidence="7 8">
    <name type="scientific">Methanimicrococcus blatticola</name>
    <dbReference type="NCBI Taxonomy" id="91560"/>
    <lineage>
        <taxon>Archaea</taxon>
        <taxon>Methanobacteriati</taxon>
        <taxon>Methanobacteriota</taxon>
        <taxon>Stenosarchaea group</taxon>
        <taxon>Methanomicrobia</taxon>
        <taxon>Methanosarcinales</taxon>
        <taxon>Methanosarcinaceae</taxon>
        <taxon>Methanimicrococcus</taxon>
    </lineage>
</organism>
<gene>
    <name evidence="7" type="ORF">C7391_0663</name>
</gene>
<dbReference type="InterPro" id="IPR027417">
    <property type="entry name" value="P-loop_NTPase"/>
</dbReference>
<evidence type="ECO:0000256" key="2">
    <source>
        <dbReference type="ARBA" id="ARBA00022801"/>
    </source>
</evidence>
<keyword evidence="4" id="KW-0067">ATP-binding</keyword>
<dbReference type="InterPro" id="IPR006935">
    <property type="entry name" value="Helicase/UvrB_N"/>
</dbReference>
<dbReference type="GO" id="GO:0016787">
    <property type="term" value="F:hydrolase activity"/>
    <property type="evidence" value="ECO:0007669"/>
    <property type="project" value="UniProtKB-KW"/>
</dbReference>
<dbReference type="PROSITE" id="PS51192">
    <property type="entry name" value="HELICASE_ATP_BIND_1"/>
    <property type="match status" value="1"/>
</dbReference>
<dbReference type="EMBL" id="SNYS01000007">
    <property type="protein sequence ID" value="TDQ69342.1"/>
    <property type="molecule type" value="Genomic_DNA"/>
</dbReference>
<dbReference type="InterPro" id="IPR050615">
    <property type="entry name" value="ATP-dep_DNA_Helicase"/>
</dbReference>
<dbReference type="SUPFAM" id="SSF52540">
    <property type="entry name" value="P-loop containing nucleoside triphosphate hydrolases"/>
    <property type="match status" value="1"/>
</dbReference>
<keyword evidence="2" id="KW-0378">Hydrolase</keyword>
<accession>A0A484F5T5</accession>
<evidence type="ECO:0000256" key="4">
    <source>
        <dbReference type="ARBA" id="ARBA00022840"/>
    </source>
</evidence>
<keyword evidence="1" id="KW-0547">Nucleotide-binding</keyword>
<reference evidence="7 8" key="1">
    <citation type="submission" date="2019-03" db="EMBL/GenBank/DDBJ databases">
        <title>Genomic Encyclopedia of Type Strains, Phase IV (KMG-IV): sequencing the most valuable type-strain genomes for metagenomic binning, comparative biology and taxonomic classification.</title>
        <authorList>
            <person name="Goeker M."/>
        </authorList>
    </citation>
    <scope>NUCLEOTIDE SEQUENCE [LARGE SCALE GENOMIC DNA]</scope>
    <source>
        <strain evidence="7 8">DSM 13328</strain>
    </source>
</reference>
<comment type="caution">
    <text evidence="7">The sequence shown here is derived from an EMBL/GenBank/DDBJ whole genome shotgun (WGS) entry which is preliminary data.</text>
</comment>
<keyword evidence="3 7" id="KW-0347">Helicase</keyword>
<evidence type="ECO:0000313" key="7">
    <source>
        <dbReference type="EMBL" id="TDQ69342.1"/>
    </source>
</evidence>
<evidence type="ECO:0000256" key="1">
    <source>
        <dbReference type="ARBA" id="ARBA00022741"/>
    </source>
</evidence>
<feature type="domain" description="Helicase C-terminal" evidence="6">
    <location>
        <begin position="484"/>
        <end position="645"/>
    </location>
</feature>
<dbReference type="GO" id="GO:0004386">
    <property type="term" value="F:helicase activity"/>
    <property type="evidence" value="ECO:0007669"/>
    <property type="project" value="UniProtKB-KW"/>
</dbReference>
<feature type="domain" description="Helicase ATP-binding" evidence="5">
    <location>
        <begin position="160"/>
        <end position="349"/>
    </location>
</feature>
<dbReference type="Pfam" id="PF04851">
    <property type="entry name" value="ResIII"/>
    <property type="match status" value="1"/>
</dbReference>
<dbReference type="PROSITE" id="PS51194">
    <property type="entry name" value="HELICASE_CTER"/>
    <property type="match status" value="1"/>
</dbReference>
<evidence type="ECO:0000313" key="8">
    <source>
        <dbReference type="Proteomes" id="UP000294855"/>
    </source>
</evidence>
<evidence type="ECO:0000259" key="6">
    <source>
        <dbReference type="PROSITE" id="PS51194"/>
    </source>
</evidence>
<dbReference type="AlphaFoldDB" id="A0A484F5T5"/>